<dbReference type="FunFam" id="3.30.460.10:FF:000019">
    <property type="entry name" value="tRNA nucleotidyltransferase cca2"/>
    <property type="match status" value="1"/>
</dbReference>
<keyword evidence="2 12" id="KW-0808">Transferase</keyword>
<dbReference type="EC" id="2.7.7.72" evidence="6"/>
<evidence type="ECO:0000256" key="9">
    <source>
        <dbReference type="ARBA" id="ARBA00077436"/>
    </source>
</evidence>
<dbReference type="PANTHER" id="PTHR13734:SF5">
    <property type="entry name" value="CCA TRNA NUCLEOTIDYLTRANSFERASE, MITOCHONDRIAL"/>
    <property type="match status" value="1"/>
</dbReference>
<feature type="domain" description="Poly A polymerase head" evidence="13">
    <location>
        <begin position="60"/>
        <end position="202"/>
    </location>
</feature>
<dbReference type="FunCoup" id="C5DRV9">
    <property type="interactions" value="153"/>
</dbReference>
<dbReference type="Pfam" id="PF01743">
    <property type="entry name" value="PolyA_pol"/>
    <property type="match status" value="1"/>
</dbReference>
<dbReference type="GO" id="GO:0052929">
    <property type="term" value="F:ATP:3'-cytidine-cytidine-tRNA adenylyltransferase activity"/>
    <property type="evidence" value="ECO:0007669"/>
    <property type="project" value="TreeGrafter"/>
</dbReference>
<evidence type="ECO:0000256" key="7">
    <source>
        <dbReference type="ARBA" id="ARBA00072969"/>
    </source>
</evidence>
<comment type="similarity">
    <text evidence="1 12">Belongs to the tRNA nucleotidyltransferase/poly(A) polymerase family.</text>
</comment>
<sequence length="539" mass="62362">MNYLLSNWAKKTFGRMTMVTVTENDLKLVLSDAEKKICGFLNDYAAFYNQKNPTSKPLELRITGGWVRDKLLGYDSHDLDIAINLMTGEQFAIQLGDYLRENYSKYKVTPNNVHKIDKNPEKSKHLETATTKLFGMEVDFVNLRSEEYTEQSRIPIVKFGTPEEDALRRDATLNALFYNIKQNKVEDFTRRGIEDLKSGILRTPLPPRQTFLDDPLRVLRLIRFASKYNFKIDGEALNEMNNRDINMAFGSKVSKERIGVEVDKILRGPNPLLGISLIQQAHIDNVVFVWNNDLGLVEFNKEHGEDWKTIDGIYQSGRLNLHIKELVTRLPDFMNKWPALLSHWQNAASNFKKCFLLSNVLLPFSQLRVIWTTRKKNNNTMSITESILKDDLKIGKNESAQVAKIVDSNRQYAEMVSGFYSHRNEPEFGRSFVGNFLRVYKGDWEIAHFTAFFFQHLQNEPIADQYEFFHKYIFEQNLQTCHELKPLINGKEMASSLGLKGGPWLGEINDRAITWQLDNPNGTKEHLLEYIKGIIHEHV</sequence>
<evidence type="ECO:0000313" key="15">
    <source>
        <dbReference type="Proteomes" id="UP000008536"/>
    </source>
</evidence>
<dbReference type="GO" id="GO:0005759">
    <property type="term" value="C:mitochondrial matrix"/>
    <property type="evidence" value="ECO:0007669"/>
    <property type="project" value="UniProtKB-ARBA"/>
</dbReference>
<dbReference type="Gene3D" id="3.30.460.10">
    <property type="entry name" value="Beta Polymerase, domain 2"/>
    <property type="match status" value="1"/>
</dbReference>
<keyword evidence="3 12" id="KW-0694">RNA-binding</keyword>
<dbReference type="AlphaFoldDB" id="C5DRV9"/>
<dbReference type="EMBL" id="CU928174">
    <property type="protein sequence ID" value="CAR26520.1"/>
    <property type="molecule type" value="Genomic_DNA"/>
</dbReference>
<dbReference type="HOGENOM" id="CLU_019592_2_1_1"/>
<comment type="function">
    <text evidence="5">Nucleotidyltransferase that catalyzes the addition and repair of the essential 3'-terminal CCA sequence in tRNAs, which is necessary for the attachment of amino acids to the 3' terminus of tRNA molecules, using CTP and ATP as substrates. tRNA 3'-terminal CCA addition is required both for tRNA processing and repair. Also involved in tRNA surveillance by mediating tandem CCA addition to generate a CCACCA at the 3' terminus of unstable tRNAs. While stable tRNAs receive only 3'-terminal CCA, unstable tRNAs are marked with CCACCA and rapidly degraded. The structural flexibility of RNA controls the choice between CCA versus CCACCA addition: following the first CCA addition cycle, nucleotide-binding to the active site triggers a clockwise screw motion, producing torque on the RNA. This ejects stable RNAs, whereas unstable RNAs are refolded while bound to the enzyme and subjected to a second CCA catalytic cycle.</text>
</comment>
<dbReference type="SUPFAM" id="SSF81891">
    <property type="entry name" value="Poly A polymerase C-terminal region-like"/>
    <property type="match status" value="1"/>
</dbReference>
<dbReference type="GO" id="GO:0052927">
    <property type="term" value="F:CC tRNA cytidylyltransferase activity"/>
    <property type="evidence" value="ECO:0007669"/>
    <property type="project" value="TreeGrafter"/>
</dbReference>
<accession>C5DRV9</accession>
<dbReference type="InterPro" id="IPR002646">
    <property type="entry name" value="PolA_pol_head_dom"/>
</dbReference>
<dbReference type="GO" id="GO:0003723">
    <property type="term" value="F:RNA binding"/>
    <property type="evidence" value="ECO:0007669"/>
    <property type="project" value="UniProtKB-KW"/>
</dbReference>
<dbReference type="InterPro" id="IPR043519">
    <property type="entry name" value="NT_sf"/>
</dbReference>
<evidence type="ECO:0000313" key="14">
    <source>
        <dbReference type="EMBL" id="CAR26520.1"/>
    </source>
</evidence>
<gene>
    <name evidence="14" type="ordered locus">ZYRO0B11748g</name>
</gene>
<dbReference type="Gene3D" id="1.10.3090.10">
    <property type="entry name" value="cca-adding enzyme, domain 2"/>
    <property type="match status" value="1"/>
</dbReference>
<dbReference type="CDD" id="cd05398">
    <property type="entry name" value="NT_ClassII-CCAase"/>
    <property type="match status" value="1"/>
</dbReference>
<dbReference type="Proteomes" id="UP000008536">
    <property type="component" value="Chromosome B"/>
</dbReference>
<protein>
    <recommendedName>
        <fullName evidence="7">CCA tRNA nucleotidyltransferase, mitochondrial</fullName>
        <ecNumber evidence="6">2.7.7.72</ecNumber>
    </recommendedName>
    <alternativeName>
        <fullName evidence="9">CCA-adding enzyme</fullName>
    </alternativeName>
    <alternativeName>
        <fullName evidence="8">tRNA CCA-pyrophosphorylase</fullName>
    </alternativeName>
    <alternativeName>
        <fullName evidence="10">tRNA adenylyltransferase</fullName>
    </alternativeName>
    <alternativeName>
        <fullName evidence="11">tRNA nucleotidyltransferase</fullName>
    </alternativeName>
</protein>
<name>C5DRV9_ZYGRC</name>
<dbReference type="STRING" id="559307.C5DRV9"/>
<dbReference type="PANTHER" id="PTHR13734">
    <property type="entry name" value="TRNA-NUCLEOTIDYLTRANSFERASE"/>
    <property type="match status" value="1"/>
</dbReference>
<evidence type="ECO:0000256" key="5">
    <source>
        <dbReference type="ARBA" id="ARBA00056517"/>
    </source>
</evidence>
<evidence type="ECO:0000256" key="8">
    <source>
        <dbReference type="ARBA" id="ARBA00076038"/>
    </source>
</evidence>
<dbReference type="InParanoid" id="C5DRV9"/>
<dbReference type="GO" id="GO:0001680">
    <property type="term" value="P:tRNA 3'-terminal CCA addition"/>
    <property type="evidence" value="ECO:0007669"/>
    <property type="project" value="UniProtKB-ARBA"/>
</dbReference>
<evidence type="ECO:0000256" key="6">
    <source>
        <dbReference type="ARBA" id="ARBA00066885"/>
    </source>
</evidence>
<evidence type="ECO:0000259" key="13">
    <source>
        <dbReference type="Pfam" id="PF01743"/>
    </source>
</evidence>
<evidence type="ECO:0000256" key="12">
    <source>
        <dbReference type="RuleBase" id="RU003953"/>
    </source>
</evidence>
<keyword evidence="15" id="KW-1185">Reference proteome</keyword>
<evidence type="ECO:0000256" key="1">
    <source>
        <dbReference type="ARBA" id="ARBA00007265"/>
    </source>
</evidence>
<reference evidence="14 15" key="1">
    <citation type="journal article" date="2009" name="Genome Res.">
        <title>Comparative genomics of protoploid Saccharomycetaceae.</title>
        <authorList>
            <consortium name="The Genolevures Consortium"/>
            <person name="Souciet J.-L."/>
            <person name="Dujon B."/>
            <person name="Gaillardin C."/>
            <person name="Johnston M."/>
            <person name="Baret P.V."/>
            <person name="Cliften P."/>
            <person name="Sherman D.J."/>
            <person name="Weissenbach J."/>
            <person name="Westhof E."/>
            <person name="Wincker P."/>
            <person name="Jubin C."/>
            <person name="Poulain J."/>
            <person name="Barbe V."/>
            <person name="Segurens B."/>
            <person name="Artiguenave F."/>
            <person name="Anthouard V."/>
            <person name="Vacherie B."/>
            <person name="Val M.-E."/>
            <person name="Fulton R.S."/>
            <person name="Minx P."/>
            <person name="Wilson R."/>
            <person name="Durrens P."/>
            <person name="Jean G."/>
            <person name="Marck C."/>
            <person name="Martin T."/>
            <person name="Nikolski M."/>
            <person name="Rolland T."/>
            <person name="Seret M.-L."/>
            <person name="Casaregola S."/>
            <person name="Despons L."/>
            <person name="Fairhead C."/>
            <person name="Fischer G."/>
            <person name="Lafontaine I."/>
            <person name="Leh V."/>
            <person name="Lemaire M."/>
            <person name="de Montigny J."/>
            <person name="Neuveglise C."/>
            <person name="Thierry A."/>
            <person name="Blanc-Lenfle I."/>
            <person name="Bleykasten C."/>
            <person name="Diffels J."/>
            <person name="Fritsch E."/>
            <person name="Frangeul L."/>
            <person name="Goeffon A."/>
            <person name="Jauniaux N."/>
            <person name="Kachouri-Lafond R."/>
            <person name="Payen C."/>
            <person name="Potier S."/>
            <person name="Pribylova L."/>
            <person name="Ozanne C."/>
            <person name="Richard G.-F."/>
            <person name="Sacerdot C."/>
            <person name="Straub M.-L."/>
            <person name="Talla E."/>
        </authorList>
    </citation>
    <scope>NUCLEOTIDE SEQUENCE [LARGE SCALE GENOMIC DNA]</scope>
    <source>
        <strain evidence="14 15">ATCC 2623 / CBS 732 / BCRC 21506 / NBRC 1130 / NCYC 568 / NRRL Y-229</strain>
    </source>
</reference>
<evidence type="ECO:0000256" key="3">
    <source>
        <dbReference type="ARBA" id="ARBA00022884"/>
    </source>
</evidence>
<proteinExistence type="inferred from homology"/>
<organism evidence="14 15">
    <name type="scientific">Zygosaccharomyces rouxii (strain ATCC 2623 / CBS 732 / NBRC 1130 / NCYC 568 / NRRL Y-229)</name>
    <dbReference type="NCBI Taxonomy" id="559307"/>
    <lineage>
        <taxon>Eukaryota</taxon>
        <taxon>Fungi</taxon>
        <taxon>Dikarya</taxon>
        <taxon>Ascomycota</taxon>
        <taxon>Saccharomycotina</taxon>
        <taxon>Saccharomycetes</taxon>
        <taxon>Saccharomycetales</taxon>
        <taxon>Saccharomycetaceae</taxon>
        <taxon>Zygosaccharomyces</taxon>
    </lineage>
</organism>
<evidence type="ECO:0000256" key="10">
    <source>
        <dbReference type="ARBA" id="ARBA00080500"/>
    </source>
</evidence>
<dbReference type="SUPFAM" id="SSF81301">
    <property type="entry name" value="Nucleotidyltransferase"/>
    <property type="match status" value="1"/>
</dbReference>
<dbReference type="GO" id="GO:0004810">
    <property type="term" value="F:CCA tRNA nucleotidyltransferase activity"/>
    <property type="evidence" value="ECO:0007669"/>
    <property type="project" value="UniProtKB-EC"/>
</dbReference>
<evidence type="ECO:0000256" key="11">
    <source>
        <dbReference type="ARBA" id="ARBA00082324"/>
    </source>
</evidence>
<dbReference type="KEGG" id="zro:ZYRO0B11748g"/>
<comment type="catalytic activity">
    <reaction evidence="4">
        <text>a tRNA precursor + 2 CTP + ATP = a tRNA with a 3' CCA end + 3 diphosphate</text>
        <dbReference type="Rhea" id="RHEA:14433"/>
        <dbReference type="Rhea" id="RHEA-COMP:10465"/>
        <dbReference type="Rhea" id="RHEA-COMP:10468"/>
        <dbReference type="ChEBI" id="CHEBI:30616"/>
        <dbReference type="ChEBI" id="CHEBI:33019"/>
        <dbReference type="ChEBI" id="CHEBI:37563"/>
        <dbReference type="ChEBI" id="CHEBI:74896"/>
        <dbReference type="ChEBI" id="CHEBI:83071"/>
        <dbReference type="EC" id="2.7.7.72"/>
    </reaction>
</comment>
<evidence type="ECO:0000256" key="2">
    <source>
        <dbReference type="ARBA" id="ARBA00022679"/>
    </source>
</evidence>
<evidence type="ECO:0000256" key="4">
    <source>
        <dbReference type="ARBA" id="ARBA00050431"/>
    </source>
</evidence>